<evidence type="ECO:0000256" key="1">
    <source>
        <dbReference type="ARBA" id="ARBA00022722"/>
    </source>
</evidence>
<gene>
    <name evidence="8" type="ORF">BCY89_17445</name>
</gene>
<evidence type="ECO:0000256" key="6">
    <source>
        <dbReference type="PIRNR" id="PIRNR018267"/>
    </source>
</evidence>
<dbReference type="PIRSF" id="PIRSF018267">
    <property type="entry name" value="VSR_endonuc"/>
    <property type="match status" value="1"/>
</dbReference>
<dbReference type="Pfam" id="PF04480">
    <property type="entry name" value="DUF559"/>
    <property type="match status" value="1"/>
</dbReference>
<evidence type="ECO:0000256" key="3">
    <source>
        <dbReference type="ARBA" id="ARBA00022763"/>
    </source>
</evidence>
<protein>
    <recommendedName>
        <fullName evidence="6">Very short patch repair endonuclease</fullName>
        <ecNumber evidence="6">3.1.-.-</ecNumber>
    </recommendedName>
</protein>
<dbReference type="SUPFAM" id="SSF52980">
    <property type="entry name" value="Restriction endonuclease-like"/>
    <property type="match status" value="1"/>
</dbReference>
<evidence type="ECO:0000313" key="9">
    <source>
        <dbReference type="Proteomes" id="UP000286402"/>
    </source>
</evidence>
<dbReference type="EC" id="3.1.-.-" evidence="6"/>
<keyword evidence="3 6" id="KW-0227">DNA damage</keyword>
<dbReference type="InterPro" id="IPR011335">
    <property type="entry name" value="Restrct_endonuc-II-like"/>
</dbReference>
<accession>A0A420FG14</accession>
<comment type="similarity">
    <text evidence="6">Belongs to the vsr family.</text>
</comment>
<evidence type="ECO:0000256" key="5">
    <source>
        <dbReference type="ARBA" id="ARBA00023204"/>
    </source>
</evidence>
<dbReference type="GO" id="GO:0006298">
    <property type="term" value="P:mismatch repair"/>
    <property type="evidence" value="ECO:0007669"/>
    <property type="project" value="UniProtKB-UniRule"/>
</dbReference>
<keyword evidence="5 6" id="KW-0234">DNA repair</keyword>
<dbReference type="EMBL" id="MCAQ01000028">
    <property type="protein sequence ID" value="RKF31933.1"/>
    <property type="molecule type" value="Genomic_DNA"/>
</dbReference>
<name>A0A420FG14_9SPHI</name>
<dbReference type="Proteomes" id="UP000286402">
    <property type="component" value="Unassembled WGS sequence"/>
</dbReference>
<reference evidence="8 9" key="1">
    <citation type="submission" date="2016-07" db="EMBL/GenBank/DDBJ databases">
        <title>Genome analysis of Sphingobacterium siyangense T12B17.</title>
        <authorList>
            <person name="Xu D."/>
            <person name="Su Y."/>
            <person name="Zheng S."/>
        </authorList>
    </citation>
    <scope>NUCLEOTIDE SEQUENCE [LARGE SCALE GENOMIC DNA]</scope>
    <source>
        <strain evidence="8 9">T12B17</strain>
    </source>
</reference>
<dbReference type="GO" id="GO:0004519">
    <property type="term" value="F:endonuclease activity"/>
    <property type="evidence" value="ECO:0007669"/>
    <property type="project" value="UniProtKB-KW"/>
</dbReference>
<comment type="caution">
    <text evidence="8">The sequence shown here is derived from an EMBL/GenBank/DDBJ whole genome shotgun (WGS) entry which is preliminary data.</text>
</comment>
<keyword evidence="4 6" id="KW-0378">Hydrolase</keyword>
<comment type="function">
    <text evidence="6">May nick specific sequences that contain T:G mispairs resulting from m5C-deamination.</text>
</comment>
<evidence type="ECO:0000256" key="4">
    <source>
        <dbReference type="ARBA" id="ARBA00022801"/>
    </source>
</evidence>
<dbReference type="CDD" id="cd00221">
    <property type="entry name" value="Vsr"/>
    <property type="match status" value="1"/>
</dbReference>
<evidence type="ECO:0000313" key="8">
    <source>
        <dbReference type="EMBL" id="RKF31933.1"/>
    </source>
</evidence>
<organism evidence="8 9">
    <name type="scientific">Sphingobacterium siyangense</name>
    <dbReference type="NCBI Taxonomy" id="459529"/>
    <lineage>
        <taxon>Bacteria</taxon>
        <taxon>Pseudomonadati</taxon>
        <taxon>Bacteroidota</taxon>
        <taxon>Sphingobacteriia</taxon>
        <taxon>Sphingobacteriales</taxon>
        <taxon>Sphingobacteriaceae</taxon>
        <taxon>Sphingobacterium</taxon>
    </lineage>
</organism>
<keyword evidence="9" id="KW-1185">Reference proteome</keyword>
<dbReference type="AlphaFoldDB" id="A0A420FG14"/>
<dbReference type="InterPro" id="IPR004603">
    <property type="entry name" value="DNA_mismatch_endonuc_vsr"/>
</dbReference>
<dbReference type="Pfam" id="PF03852">
    <property type="entry name" value="Vsr"/>
    <property type="match status" value="1"/>
</dbReference>
<dbReference type="RefSeq" id="WP_120336159.1">
    <property type="nucleotide sequence ID" value="NZ_MCAQ01000028.1"/>
</dbReference>
<keyword evidence="1 6" id="KW-0540">Nuclease</keyword>
<proteinExistence type="inferred from homology"/>
<evidence type="ECO:0000256" key="2">
    <source>
        <dbReference type="ARBA" id="ARBA00022759"/>
    </source>
</evidence>
<evidence type="ECO:0000259" key="7">
    <source>
        <dbReference type="Pfam" id="PF04480"/>
    </source>
</evidence>
<dbReference type="GO" id="GO:0016787">
    <property type="term" value="F:hydrolase activity"/>
    <property type="evidence" value="ECO:0007669"/>
    <property type="project" value="UniProtKB-KW"/>
</dbReference>
<dbReference type="InterPro" id="IPR007569">
    <property type="entry name" value="DUF559"/>
</dbReference>
<sequence>MANYDKENDRILVPRFEEAAGFYTSPKRSRIMSKIRSRNSKPELILRRALWSKNIRFRLHDKSLPGTPDIVIKKYKLAIFVDGEFWHGFEWNNKRETIKSYRLFWIPKIERNMQKDVRVNKALRDMDYVVFRFWTQDILKNLPKVLNQIELFLETRKLWK</sequence>
<feature type="domain" description="DUF559" evidence="7">
    <location>
        <begin position="111"/>
        <end position="153"/>
    </location>
</feature>
<dbReference type="Gene3D" id="3.40.960.10">
    <property type="entry name" value="VSR Endonuclease"/>
    <property type="match status" value="1"/>
</dbReference>
<keyword evidence="2 6" id="KW-0255">Endonuclease</keyword>
<dbReference type="NCBIfam" id="TIGR00632">
    <property type="entry name" value="vsr"/>
    <property type="match status" value="1"/>
</dbReference>